<accession>Q12S12</accession>
<proteinExistence type="predicted"/>
<organism evidence="2 3">
    <name type="scientific">Shewanella denitrificans (strain OS217 / ATCC BAA-1090 / DSM 15013)</name>
    <dbReference type="NCBI Taxonomy" id="318161"/>
    <lineage>
        <taxon>Bacteria</taxon>
        <taxon>Pseudomonadati</taxon>
        <taxon>Pseudomonadota</taxon>
        <taxon>Gammaproteobacteria</taxon>
        <taxon>Alteromonadales</taxon>
        <taxon>Shewanellaceae</taxon>
        <taxon>Shewanella</taxon>
    </lineage>
</organism>
<evidence type="ECO:0000313" key="3">
    <source>
        <dbReference type="Proteomes" id="UP000001982"/>
    </source>
</evidence>
<sequence>MNNNGYFNCPHTNSLWQDYFAKVDKELTKAPYSLAMTLRQELESHAFEAAEASAGESELHKLTHALNELGEPSRIVPPLLSASFVSNAQDSGTPMAMSRALIYQSGRSLKKTLLAILIGFIAILALPLAALAILKPFFYDNIGFFTKDGGTMMGFFVNTDGWEEHLGYGFIPVALIASFVLYKIAMVMLKLIK</sequence>
<gene>
    <name evidence="2" type="ordered locus">Sden_0472</name>
</gene>
<reference evidence="2 3" key="1">
    <citation type="submission" date="2006-03" db="EMBL/GenBank/DDBJ databases">
        <title>Complete sequence of Shewanella denitrificans OS217.</title>
        <authorList>
            <consortium name="US DOE Joint Genome Institute"/>
            <person name="Copeland A."/>
            <person name="Lucas S."/>
            <person name="Lapidus A."/>
            <person name="Barry K."/>
            <person name="Detter J.C."/>
            <person name="Glavina del Rio T."/>
            <person name="Hammon N."/>
            <person name="Israni S."/>
            <person name="Dalin E."/>
            <person name="Tice H."/>
            <person name="Pitluck S."/>
            <person name="Brettin T."/>
            <person name="Bruce D."/>
            <person name="Han C."/>
            <person name="Tapia R."/>
            <person name="Gilna P."/>
            <person name="Kiss H."/>
            <person name="Schmutz J."/>
            <person name="Larimer F."/>
            <person name="Land M."/>
            <person name="Hauser L."/>
            <person name="Kyrpides N."/>
            <person name="Lykidis A."/>
            <person name="Richardson P."/>
        </authorList>
    </citation>
    <scope>NUCLEOTIDE SEQUENCE [LARGE SCALE GENOMIC DNA]</scope>
    <source>
        <strain evidence="3">OS217 / ATCC BAA-1090 / DSM 15013</strain>
    </source>
</reference>
<dbReference type="EMBL" id="CP000302">
    <property type="protein sequence ID" value="ABE53764.1"/>
    <property type="molecule type" value="Genomic_DNA"/>
</dbReference>
<dbReference type="RefSeq" id="WP_011494930.1">
    <property type="nucleotide sequence ID" value="NC_007954.1"/>
</dbReference>
<keyword evidence="1" id="KW-1133">Transmembrane helix</keyword>
<dbReference type="Pfam" id="PF22564">
    <property type="entry name" value="HAAS"/>
    <property type="match status" value="1"/>
</dbReference>
<keyword evidence="1" id="KW-0812">Transmembrane</keyword>
<feature type="transmembrane region" description="Helical" evidence="1">
    <location>
        <begin position="166"/>
        <end position="189"/>
    </location>
</feature>
<name>Q12S12_SHEDO</name>
<keyword evidence="3" id="KW-1185">Reference proteome</keyword>
<dbReference type="HOGENOM" id="CLU_1400750_0_0_6"/>
<dbReference type="KEGG" id="sdn:Sden_0472"/>
<dbReference type="Proteomes" id="UP000001982">
    <property type="component" value="Chromosome"/>
</dbReference>
<keyword evidence="1" id="KW-0472">Membrane</keyword>
<evidence type="ECO:0000256" key="1">
    <source>
        <dbReference type="SAM" id="Phobius"/>
    </source>
</evidence>
<feature type="transmembrane region" description="Helical" evidence="1">
    <location>
        <begin position="113"/>
        <end position="134"/>
    </location>
</feature>
<protein>
    <submittedName>
        <fullName evidence="2">Uncharacterized protein</fullName>
    </submittedName>
</protein>
<evidence type="ECO:0000313" key="2">
    <source>
        <dbReference type="EMBL" id="ABE53764.1"/>
    </source>
</evidence>
<dbReference type="STRING" id="318161.Sden_0472"/>
<dbReference type="AlphaFoldDB" id="Q12S12"/>